<reference evidence="5" key="1">
    <citation type="submission" date="2022-11" db="UniProtKB">
        <authorList>
            <consortium name="WormBaseParasite"/>
        </authorList>
    </citation>
    <scope>IDENTIFICATION</scope>
</reference>
<keyword evidence="3" id="KW-1133">Transmembrane helix</keyword>
<evidence type="ECO:0000256" key="3">
    <source>
        <dbReference type="SAM" id="Phobius"/>
    </source>
</evidence>
<comment type="caution">
    <text evidence="2">Lacks conserved residue(s) required for the propagation of feature annotation.</text>
</comment>
<name>A0A915IL83_ROMCU</name>
<protein>
    <submittedName>
        <fullName evidence="5">Prohormone-4</fullName>
    </submittedName>
</protein>
<dbReference type="Gene3D" id="4.10.400.10">
    <property type="entry name" value="Low-density Lipoprotein Receptor"/>
    <property type="match status" value="1"/>
</dbReference>
<dbReference type="CDD" id="cd00112">
    <property type="entry name" value="LDLa"/>
    <property type="match status" value="1"/>
</dbReference>
<organism evidence="4 5">
    <name type="scientific">Romanomermis culicivorax</name>
    <name type="common">Nematode worm</name>
    <dbReference type="NCBI Taxonomy" id="13658"/>
    <lineage>
        <taxon>Eukaryota</taxon>
        <taxon>Metazoa</taxon>
        <taxon>Ecdysozoa</taxon>
        <taxon>Nematoda</taxon>
        <taxon>Enoplea</taxon>
        <taxon>Dorylaimia</taxon>
        <taxon>Mermithida</taxon>
        <taxon>Mermithoidea</taxon>
        <taxon>Mermithidae</taxon>
        <taxon>Romanomermis</taxon>
    </lineage>
</organism>
<keyword evidence="4" id="KW-1185">Reference proteome</keyword>
<dbReference type="InterPro" id="IPR023415">
    <property type="entry name" value="LDLR_class-A_CS"/>
</dbReference>
<dbReference type="WBParaSite" id="nRc.2.0.1.t14178-RA">
    <property type="protein sequence ID" value="nRc.2.0.1.t14178-RA"/>
    <property type="gene ID" value="nRc.2.0.1.g14178"/>
</dbReference>
<dbReference type="SUPFAM" id="SSF57424">
    <property type="entry name" value="LDL receptor-like module"/>
    <property type="match status" value="1"/>
</dbReference>
<feature type="disulfide bond" evidence="2">
    <location>
        <begin position="62"/>
        <end position="80"/>
    </location>
</feature>
<accession>A0A915IL83</accession>
<evidence type="ECO:0000256" key="2">
    <source>
        <dbReference type="PROSITE-ProRule" id="PRU00124"/>
    </source>
</evidence>
<keyword evidence="1 2" id="KW-1015">Disulfide bond</keyword>
<evidence type="ECO:0000313" key="5">
    <source>
        <dbReference type="WBParaSite" id="nRc.2.0.1.t14178-RA"/>
    </source>
</evidence>
<dbReference type="PROSITE" id="PS01209">
    <property type="entry name" value="LDLRA_1"/>
    <property type="match status" value="1"/>
</dbReference>
<keyword evidence="3" id="KW-0812">Transmembrane</keyword>
<dbReference type="SMART" id="SM00192">
    <property type="entry name" value="LDLa"/>
    <property type="match status" value="1"/>
</dbReference>
<dbReference type="Pfam" id="PF00057">
    <property type="entry name" value="Ldl_recept_a"/>
    <property type="match status" value="1"/>
</dbReference>
<evidence type="ECO:0000313" key="4">
    <source>
        <dbReference type="Proteomes" id="UP000887565"/>
    </source>
</evidence>
<dbReference type="OMA" id="GICISIQ"/>
<dbReference type="PROSITE" id="PS50068">
    <property type="entry name" value="LDLRA_2"/>
    <property type="match status" value="1"/>
</dbReference>
<dbReference type="Proteomes" id="UP000887565">
    <property type="component" value="Unplaced"/>
</dbReference>
<dbReference type="PANTHER" id="PTHR20967">
    <property type="entry name" value="PROHORMONE-4"/>
    <property type="match status" value="1"/>
</dbReference>
<dbReference type="AlphaFoldDB" id="A0A915IL83"/>
<evidence type="ECO:0000256" key="1">
    <source>
        <dbReference type="ARBA" id="ARBA00023157"/>
    </source>
</evidence>
<dbReference type="InterPro" id="IPR002172">
    <property type="entry name" value="LDrepeatLR_classA_rpt"/>
</dbReference>
<dbReference type="InterPro" id="IPR053103">
    <property type="entry name" value="IDLSRF-like_peptide"/>
</dbReference>
<sequence length="212" mass="23399">MEPGRLLAVSIPVYVFLIQIILSGLVSPLSLEYGPYQDDLSYYPAEKRQQASDCPPWKPFPCHDGNCIPLSYVCDKNEDCPNGYDEDVHMCTAKRRPPADYTEDFLGNLLRTNGADFFVKFFGLVGANNLHGMGGPHAVAIALTGEPTVKEFAQKMQLSAVDTDHLAMVLKAIAGNDAAVLSKMNFRPQELASVKMYVSKLVDTGFLKPYNF</sequence>
<dbReference type="InterPro" id="IPR036055">
    <property type="entry name" value="LDL_receptor-like_sf"/>
</dbReference>
<proteinExistence type="predicted"/>
<feature type="transmembrane region" description="Helical" evidence="3">
    <location>
        <begin position="6"/>
        <end position="26"/>
    </location>
</feature>
<keyword evidence="3" id="KW-0472">Membrane</keyword>
<dbReference type="PANTHER" id="PTHR20967:SF0">
    <property type="entry name" value="PROHORMONE-4"/>
    <property type="match status" value="1"/>
</dbReference>